<feature type="domain" description="C2H2-type" evidence="10">
    <location>
        <begin position="757"/>
        <end position="784"/>
    </location>
</feature>
<evidence type="ECO:0000256" key="1">
    <source>
        <dbReference type="ARBA" id="ARBA00004123"/>
    </source>
</evidence>
<accession>A0ABM3GAQ0</accession>
<dbReference type="SMART" id="SM00868">
    <property type="entry name" value="zf-AD"/>
    <property type="match status" value="1"/>
</dbReference>
<dbReference type="InterPro" id="IPR013087">
    <property type="entry name" value="Znf_C2H2_type"/>
</dbReference>
<feature type="compositionally biased region" description="Polar residues" evidence="9">
    <location>
        <begin position="386"/>
        <end position="400"/>
    </location>
</feature>
<dbReference type="PROSITE" id="PS51915">
    <property type="entry name" value="ZAD"/>
    <property type="match status" value="1"/>
</dbReference>
<feature type="domain" description="C2H2-type" evidence="10">
    <location>
        <begin position="614"/>
        <end position="642"/>
    </location>
</feature>
<evidence type="ECO:0000256" key="5">
    <source>
        <dbReference type="ARBA" id="ARBA00022833"/>
    </source>
</evidence>
<dbReference type="Gene3D" id="3.40.1800.20">
    <property type="match status" value="1"/>
</dbReference>
<feature type="compositionally biased region" description="Polar residues" evidence="9">
    <location>
        <begin position="152"/>
        <end position="163"/>
    </location>
</feature>
<dbReference type="PROSITE" id="PS50157">
    <property type="entry name" value="ZINC_FINGER_C2H2_2"/>
    <property type="match status" value="9"/>
</dbReference>
<evidence type="ECO:0000259" key="11">
    <source>
        <dbReference type="PROSITE" id="PS51915"/>
    </source>
</evidence>
<dbReference type="GeneID" id="107217903"/>
<evidence type="ECO:0000256" key="4">
    <source>
        <dbReference type="ARBA" id="ARBA00022771"/>
    </source>
</evidence>
<gene>
    <name evidence="13" type="primary">LOC107217903</name>
</gene>
<feature type="binding site" evidence="8">
    <location>
        <position position="56"/>
    </location>
    <ligand>
        <name>Zn(2+)</name>
        <dbReference type="ChEBI" id="CHEBI:29105"/>
    </ligand>
</feature>
<organism evidence="12 13">
    <name type="scientific">Neodiprion lecontei</name>
    <name type="common">Redheaded pine sawfly</name>
    <dbReference type="NCBI Taxonomy" id="441921"/>
    <lineage>
        <taxon>Eukaryota</taxon>
        <taxon>Metazoa</taxon>
        <taxon>Ecdysozoa</taxon>
        <taxon>Arthropoda</taxon>
        <taxon>Hexapoda</taxon>
        <taxon>Insecta</taxon>
        <taxon>Pterygota</taxon>
        <taxon>Neoptera</taxon>
        <taxon>Endopterygota</taxon>
        <taxon>Hymenoptera</taxon>
        <taxon>Tenthredinoidea</taxon>
        <taxon>Diprionidae</taxon>
        <taxon>Diprioninae</taxon>
        <taxon>Neodiprion</taxon>
    </lineage>
</organism>
<proteinExistence type="predicted"/>
<feature type="compositionally biased region" description="Acidic residues" evidence="9">
    <location>
        <begin position="200"/>
        <end position="220"/>
    </location>
</feature>
<dbReference type="RefSeq" id="XP_046597353.1">
    <property type="nucleotide sequence ID" value="XM_046741397.1"/>
</dbReference>
<keyword evidence="12" id="KW-1185">Reference proteome</keyword>
<feature type="domain" description="C2H2-type" evidence="10">
    <location>
        <begin position="673"/>
        <end position="700"/>
    </location>
</feature>
<dbReference type="PANTHER" id="PTHR24376">
    <property type="entry name" value="ZINC FINGER PROTEIN"/>
    <property type="match status" value="1"/>
</dbReference>
<keyword evidence="4 7" id="KW-0863">Zinc-finger</keyword>
<feature type="domain" description="C2H2-type" evidence="10">
    <location>
        <begin position="728"/>
        <end position="756"/>
    </location>
</feature>
<evidence type="ECO:0000256" key="2">
    <source>
        <dbReference type="ARBA" id="ARBA00022723"/>
    </source>
</evidence>
<evidence type="ECO:0000256" key="9">
    <source>
        <dbReference type="SAM" id="MobiDB-lite"/>
    </source>
</evidence>
<feature type="region of interest" description="Disordered" evidence="9">
    <location>
        <begin position="152"/>
        <end position="240"/>
    </location>
</feature>
<sequence length="834" mass="93385">MSSLDYLDLCRLCLMKDRVSVPIFEGEGDVRQIFLKIAACLPVKVAREDKLPKKICDDCVYKVELLYQFWNTTANAEKQLLQWLGEVGLEDKQGYVTGVLNPSTMKQEENSSSGLGGTAIQVTGVQPGIGIGVIDNMGLGMPLIIPSSTQQQLTAVPMDTSTGPIQPIQPIQQAVPGPSSQPGHEQIAESQTNATTHQQDEEEETSDDEENSDDDCDGDDGLPVKEESEEDPSNSRTIEPTTFVNVSLACDEAGPSGLQQQKIVEMPEMAMPQTTDGDPKSGVNSWRVKFRRKLPEQEYPLKFGVNFKTACALRIANGLSKTLGKKVIISKSLLSRLQTRHPNTDKEHNSPEIGKASSSEHARVSSQKVNTDGSHLAKENDAGKNIIQQKLNTDSESSAPESIEARPNKRSCTPPQESNSDDDCFAKKDCKGKKTGEQKLDTETKTSGSLCLTASLRKHSRTTPQKSNLGGRRLTKEESKCQKASNQKLDMDSKSADSPFIAGSKSLLLRALQKTSNAEDKDLDKEDSEWENFISQHRFKPAGTLPDPDSIMDSQSELKCIICDREFRCKMELSRHIKSHNTRRPFKCAHCPKTFRTAYDQRKHAGCHDENLSYTCDICKVKFKSKQALKHHRIRKHDDTEYQFTCDKCSKQFKIKSDLSTHLKSLHTEAPSLVCEICGKSCKNGTAMSSHRRKHRTDFKKFECNICKRIYKSEHNLSNHLLVHEKGITCNECGMEFNCTKRLNYHMFNKHRQSAPCICSICHKPFKSNGSLRTHILTHTGERPYKCDLCGEAFTQRSSMMRHRRSHPGRFSPPPPIHITAIVKDIEEKEISKN</sequence>
<keyword evidence="3" id="KW-0677">Repeat</keyword>
<feature type="compositionally biased region" description="Polar residues" evidence="9">
    <location>
        <begin position="178"/>
        <end position="197"/>
    </location>
</feature>
<feature type="region of interest" description="Disordered" evidence="9">
    <location>
        <begin position="338"/>
        <end position="426"/>
    </location>
</feature>
<dbReference type="Pfam" id="PF07776">
    <property type="entry name" value="zf-AD"/>
    <property type="match status" value="1"/>
</dbReference>
<feature type="compositionally biased region" description="Low complexity" evidence="9">
    <location>
        <begin position="164"/>
        <end position="173"/>
    </location>
</feature>
<keyword evidence="2 8" id="KW-0479">Metal-binding</keyword>
<dbReference type="SMART" id="SM00355">
    <property type="entry name" value="ZnF_C2H2"/>
    <property type="match status" value="9"/>
</dbReference>
<evidence type="ECO:0000259" key="10">
    <source>
        <dbReference type="PROSITE" id="PS50157"/>
    </source>
</evidence>
<comment type="subcellular location">
    <subcellularLocation>
        <location evidence="1">Nucleus</location>
    </subcellularLocation>
</comment>
<dbReference type="Pfam" id="PF13912">
    <property type="entry name" value="zf-C2H2_6"/>
    <property type="match status" value="1"/>
</dbReference>
<evidence type="ECO:0000313" key="12">
    <source>
        <dbReference type="Proteomes" id="UP000829291"/>
    </source>
</evidence>
<keyword evidence="5 8" id="KW-0862">Zinc</keyword>
<dbReference type="PROSITE" id="PS00028">
    <property type="entry name" value="ZINC_FINGER_C2H2_1"/>
    <property type="match status" value="7"/>
</dbReference>
<feature type="region of interest" description="Disordered" evidence="9">
    <location>
        <begin position="458"/>
        <end position="479"/>
    </location>
</feature>
<reference evidence="13" key="1">
    <citation type="submission" date="2025-08" db="UniProtKB">
        <authorList>
            <consortium name="RefSeq"/>
        </authorList>
    </citation>
    <scope>IDENTIFICATION</scope>
    <source>
        <tissue evidence="13">Thorax and Abdomen</tissue>
    </source>
</reference>
<dbReference type="Gene3D" id="3.30.160.60">
    <property type="entry name" value="Classic Zinc Finger"/>
    <property type="match status" value="5"/>
</dbReference>
<keyword evidence="6" id="KW-0539">Nucleus</keyword>
<feature type="domain" description="C2H2-type" evidence="10">
    <location>
        <begin position="702"/>
        <end position="724"/>
    </location>
</feature>
<evidence type="ECO:0000256" key="8">
    <source>
        <dbReference type="PROSITE-ProRule" id="PRU01263"/>
    </source>
</evidence>
<dbReference type="InterPro" id="IPR036236">
    <property type="entry name" value="Znf_C2H2_sf"/>
</dbReference>
<feature type="domain" description="C2H2-type" evidence="10">
    <location>
        <begin position="785"/>
        <end position="812"/>
    </location>
</feature>
<dbReference type="SUPFAM" id="SSF57667">
    <property type="entry name" value="beta-beta-alpha zinc fingers"/>
    <property type="match status" value="5"/>
</dbReference>
<evidence type="ECO:0000256" key="3">
    <source>
        <dbReference type="ARBA" id="ARBA00022737"/>
    </source>
</evidence>
<feature type="domain" description="C2H2-type" evidence="10">
    <location>
        <begin position="644"/>
        <end position="672"/>
    </location>
</feature>
<name>A0ABM3GAQ0_NEOLC</name>
<feature type="domain" description="C2H2-type" evidence="10">
    <location>
        <begin position="558"/>
        <end position="585"/>
    </location>
</feature>
<evidence type="ECO:0000256" key="7">
    <source>
        <dbReference type="PROSITE-ProRule" id="PRU00042"/>
    </source>
</evidence>
<evidence type="ECO:0000313" key="13">
    <source>
        <dbReference type="RefSeq" id="XP_046597353.1"/>
    </source>
</evidence>
<feature type="domain" description="ZAD" evidence="11">
    <location>
        <begin position="8"/>
        <end position="83"/>
    </location>
</feature>
<feature type="binding site" evidence="8">
    <location>
        <position position="13"/>
    </location>
    <ligand>
        <name>Zn(2+)</name>
        <dbReference type="ChEBI" id="CHEBI:29105"/>
    </ligand>
</feature>
<dbReference type="Proteomes" id="UP000829291">
    <property type="component" value="Chromosome 5"/>
</dbReference>
<feature type="binding site" evidence="8">
    <location>
        <position position="10"/>
    </location>
    <ligand>
        <name>Zn(2+)</name>
        <dbReference type="ChEBI" id="CHEBI:29105"/>
    </ligand>
</feature>
<feature type="domain" description="C2H2-type" evidence="10">
    <location>
        <begin position="586"/>
        <end position="613"/>
    </location>
</feature>
<dbReference type="InterPro" id="IPR012934">
    <property type="entry name" value="Znf_AD"/>
</dbReference>
<feature type="compositionally biased region" description="Polar residues" evidence="9">
    <location>
        <begin position="364"/>
        <end position="373"/>
    </location>
</feature>
<dbReference type="Pfam" id="PF00096">
    <property type="entry name" value="zf-C2H2"/>
    <property type="match status" value="4"/>
</dbReference>
<dbReference type="SUPFAM" id="SSF57716">
    <property type="entry name" value="Glucocorticoid receptor-like (DNA-binding domain)"/>
    <property type="match status" value="1"/>
</dbReference>
<feature type="binding site" evidence="8">
    <location>
        <position position="59"/>
    </location>
    <ligand>
        <name>Zn(2+)</name>
        <dbReference type="ChEBI" id="CHEBI:29105"/>
    </ligand>
</feature>
<evidence type="ECO:0000256" key="6">
    <source>
        <dbReference type="ARBA" id="ARBA00023242"/>
    </source>
</evidence>
<dbReference type="PANTHER" id="PTHR24376:SF216">
    <property type="entry name" value="ZINC FINGER PROTEIN 420-LIKE"/>
    <property type="match status" value="1"/>
</dbReference>
<protein>
    <submittedName>
        <fullName evidence="13">Zinc finger protein 62 homolog isoform X2</fullName>
    </submittedName>
</protein>